<evidence type="ECO:0000313" key="13">
    <source>
        <dbReference type="Proteomes" id="UP001163046"/>
    </source>
</evidence>
<feature type="transmembrane region" description="Helical" evidence="10">
    <location>
        <begin position="202"/>
        <end position="227"/>
    </location>
</feature>
<keyword evidence="13" id="KW-1185">Reference proteome</keyword>
<feature type="transmembrane region" description="Helical" evidence="10">
    <location>
        <begin position="252"/>
        <end position="278"/>
    </location>
</feature>
<dbReference type="PANTHER" id="PTHR45695:SF9">
    <property type="entry name" value="LEUCOKININ RECEPTOR"/>
    <property type="match status" value="1"/>
</dbReference>
<feature type="transmembrane region" description="Helical" evidence="10">
    <location>
        <begin position="113"/>
        <end position="134"/>
    </location>
</feature>
<evidence type="ECO:0000256" key="10">
    <source>
        <dbReference type="SAM" id="Phobius"/>
    </source>
</evidence>
<evidence type="ECO:0000313" key="12">
    <source>
        <dbReference type="EMBL" id="KAJ7378310.1"/>
    </source>
</evidence>
<dbReference type="InterPro" id="IPR000276">
    <property type="entry name" value="GPCR_Rhodpsn"/>
</dbReference>
<evidence type="ECO:0000256" key="2">
    <source>
        <dbReference type="ARBA" id="ARBA00022692"/>
    </source>
</evidence>
<proteinExistence type="inferred from homology"/>
<dbReference type="PROSITE" id="PS50262">
    <property type="entry name" value="G_PROTEIN_RECEP_F1_2"/>
    <property type="match status" value="1"/>
</dbReference>
<keyword evidence="5 10" id="KW-0472">Membrane</keyword>
<protein>
    <recommendedName>
        <fullName evidence="11">G-protein coupled receptors family 1 profile domain-containing protein</fullName>
    </recommendedName>
</protein>
<dbReference type="Pfam" id="PF00001">
    <property type="entry name" value="7tm_1"/>
    <property type="match status" value="1"/>
</dbReference>
<evidence type="ECO:0000256" key="8">
    <source>
        <dbReference type="RuleBase" id="RU000688"/>
    </source>
</evidence>
<dbReference type="GO" id="GO:0005886">
    <property type="term" value="C:plasma membrane"/>
    <property type="evidence" value="ECO:0007669"/>
    <property type="project" value="TreeGrafter"/>
</dbReference>
<dbReference type="OrthoDB" id="2105199at2759"/>
<feature type="domain" description="G-protein coupled receptors family 1 profile" evidence="11">
    <location>
        <begin position="54"/>
        <end position="313"/>
    </location>
</feature>
<feature type="transmembrane region" description="Helical" evidence="10">
    <location>
        <begin position="74"/>
        <end position="93"/>
    </location>
</feature>
<dbReference type="Proteomes" id="UP001163046">
    <property type="component" value="Unassembled WGS sequence"/>
</dbReference>
<dbReference type="GO" id="GO:0004930">
    <property type="term" value="F:G protein-coupled receptor activity"/>
    <property type="evidence" value="ECO:0007669"/>
    <property type="project" value="UniProtKB-KW"/>
</dbReference>
<evidence type="ECO:0000256" key="5">
    <source>
        <dbReference type="ARBA" id="ARBA00023136"/>
    </source>
</evidence>
<dbReference type="AlphaFoldDB" id="A0A9W9ZBG7"/>
<keyword evidence="3 10" id="KW-1133">Transmembrane helix</keyword>
<keyword evidence="7 8" id="KW-0807">Transducer</keyword>
<comment type="caution">
    <text evidence="12">The sequence shown here is derived from an EMBL/GenBank/DDBJ whole genome shotgun (WGS) entry which is preliminary data.</text>
</comment>
<feature type="transmembrane region" description="Helical" evidence="10">
    <location>
        <begin position="38"/>
        <end position="62"/>
    </location>
</feature>
<dbReference type="Gene3D" id="1.20.1070.10">
    <property type="entry name" value="Rhodopsin 7-helix transmembrane proteins"/>
    <property type="match status" value="1"/>
</dbReference>
<evidence type="ECO:0000256" key="6">
    <source>
        <dbReference type="ARBA" id="ARBA00023170"/>
    </source>
</evidence>
<comment type="subcellular location">
    <subcellularLocation>
        <location evidence="1">Membrane</location>
        <topology evidence="1">Multi-pass membrane protein</topology>
    </subcellularLocation>
</comment>
<evidence type="ECO:0000259" key="11">
    <source>
        <dbReference type="PROSITE" id="PS50262"/>
    </source>
</evidence>
<evidence type="ECO:0000256" key="3">
    <source>
        <dbReference type="ARBA" id="ARBA00022989"/>
    </source>
</evidence>
<keyword evidence="6 8" id="KW-0675">Receptor</keyword>
<keyword evidence="2 8" id="KW-0812">Transmembrane</keyword>
<evidence type="ECO:0000256" key="7">
    <source>
        <dbReference type="ARBA" id="ARBA00023224"/>
    </source>
</evidence>
<dbReference type="SUPFAM" id="SSF81321">
    <property type="entry name" value="Family A G protein-coupled receptor-like"/>
    <property type="match status" value="1"/>
</dbReference>
<comment type="similarity">
    <text evidence="8">Belongs to the G-protein coupled receptor 1 family.</text>
</comment>
<evidence type="ECO:0000256" key="1">
    <source>
        <dbReference type="ARBA" id="ARBA00004141"/>
    </source>
</evidence>
<gene>
    <name evidence="12" type="ORF">OS493_023557</name>
</gene>
<accession>A0A9W9ZBG7</accession>
<feature type="transmembrane region" description="Helical" evidence="10">
    <location>
        <begin position="298"/>
        <end position="316"/>
    </location>
</feature>
<sequence>MWISIAESERENTSNHNETEPRDPRDFPEIIYSFPTKVIFTSAALFTFLVSVVGNSLVIYVITKHHSMRTSTNCLIMNLAICDLLLTVIQTPFNTSQLYFGLKWFGGTVGNVTYKITAYVLSLLLFCSVLNLVAIAIDRFLAVTRPLTYKLSSKWVVKIGIPVIWLIAALLSIKTAISSQVVYIGENETPERFSTPSREEGYASASCLGGSLVILIVLYSIICYRLWRRKIPGEVSSNQHALATRTARKVTVLMISVVIVFVVSWAPVFVFLILSGFIDDSSFDISVFMQYPFLFAASYWLVLNSSACNPWLYFIFIESFREGLKTACLRCRPPEFRVCRIGQERQFETEEPIRNRQTNIFTQEERAIELTAYSTVNP</sequence>
<reference evidence="12" key="1">
    <citation type="submission" date="2023-01" db="EMBL/GenBank/DDBJ databases">
        <title>Genome assembly of the deep-sea coral Lophelia pertusa.</title>
        <authorList>
            <person name="Herrera S."/>
            <person name="Cordes E."/>
        </authorList>
    </citation>
    <scope>NUCLEOTIDE SEQUENCE</scope>
    <source>
        <strain evidence="12">USNM1676648</strain>
        <tissue evidence="12">Polyp</tissue>
    </source>
</reference>
<dbReference type="EMBL" id="MU826367">
    <property type="protein sequence ID" value="KAJ7378310.1"/>
    <property type="molecule type" value="Genomic_DNA"/>
</dbReference>
<feature type="transmembrane region" description="Helical" evidence="10">
    <location>
        <begin position="155"/>
        <end position="173"/>
    </location>
</feature>
<organism evidence="12 13">
    <name type="scientific">Desmophyllum pertusum</name>
    <dbReference type="NCBI Taxonomy" id="174260"/>
    <lineage>
        <taxon>Eukaryota</taxon>
        <taxon>Metazoa</taxon>
        <taxon>Cnidaria</taxon>
        <taxon>Anthozoa</taxon>
        <taxon>Hexacorallia</taxon>
        <taxon>Scleractinia</taxon>
        <taxon>Caryophylliina</taxon>
        <taxon>Caryophylliidae</taxon>
        <taxon>Desmophyllum</taxon>
    </lineage>
</organism>
<dbReference type="InterPro" id="IPR017452">
    <property type="entry name" value="GPCR_Rhodpsn_7TM"/>
</dbReference>
<dbReference type="PROSITE" id="PS00237">
    <property type="entry name" value="G_PROTEIN_RECEP_F1_1"/>
    <property type="match status" value="1"/>
</dbReference>
<evidence type="ECO:0000256" key="4">
    <source>
        <dbReference type="ARBA" id="ARBA00023040"/>
    </source>
</evidence>
<name>A0A9W9ZBG7_9CNID</name>
<evidence type="ECO:0000256" key="9">
    <source>
        <dbReference type="SAM" id="MobiDB-lite"/>
    </source>
</evidence>
<dbReference type="SMART" id="SM01381">
    <property type="entry name" value="7TM_GPCR_Srsx"/>
    <property type="match status" value="1"/>
</dbReference>
<dbReference type="PANTHER" id="PTHR45695">
    <property type="entry name" value="LEUCOKININ RECEPTOR-RELATED"/>
    <property type="match status" value="1"/>
</dbReference>
<dbReference type="PRINTS" id="PR00237">
    <property type="entry name" value="GPCRRHODOPSN"/>
</dbReference>
<feature type="compositionally biased region" description="Basic and acidic residues" evidence="9">
    <location>
        <begin position="7"/>
        <end position="24"/>
    </location>
</feature>
<feature type="region of interest" description="Disordered" evidence="9">
    <location>
        <begin position="1"/>
        <end position="24"/>
    </location>
</feature>
<keyword evidence="4 8" id="KW-0297">G-protein coupled receptor</keyword>